<dbReference type="SUPFAM" id="SSF50685">
    <property type="entry name" value="Barwin-like endoglucanases"/>
    <property type="match status" value="1"/>
</dbReference>
<dbReference type="CDD" id="cd22268">
    <property type="entry name" value="DPBB_RlpA-like"/>
    <property type="match status" value="1"/>
</dbReference>
<comment type="caution">
    <text evidence="7">The sequence shown here is derived from an EMBL/GenBank/DDBJ whole genome shotgun (WGS) entry which is preliminary data.</text>
</comment>
<sequence>MVAATVALVLGACAQKQNVDPRLAVTTPTPAKVVADGEPVPKGGGVEQPAEAAVTTKKTFVAGVEPDGYSAEGLASWYGSQFHGRMTSNGEVFDMASITAAHPSLPLPSYARVTNTSNGKSIVVRVNDRGPFHKNRLIDVSSRTAEILDFKRKGMARVRIDYVGPASLKGSDEQKLLATFRDNGASPSGTQLAALVETSGPGAITAGGKALLKPKPVIAAKDAPPELRTDTTPPSGYALASASTEPVAAPVPAPPTTPKANVASRIAAGFGGFNSQPLAQNAKPGLIQPVLSGFAFDPTTFAPPR</sequence>
<dbReference type="InterPro" id="IPR036908">
    <property type="entry name" value="RlpA-like_sf"/>
</dbReference>
<evidence type="ECO:0000256" key="2">
    <source>
        <dbReference type="ARBA" id="ARBA00023316"/>
    </source>
</evidence>
<accession>A0ABV9Z2Z2</accession>
<comment type="similarity">
    <text evidence="3 4">Belongs to the RlpA family.</text>
</comment>
<name>A0ABV9Z2Z2_9HYPH</name>
<gene>
    <name evidence="3" type="primary">rlpA</name>
    <name evidence="7" type="ORF">ACFPFW_10770</name>
</gene>
<dbReference type="PANTHER" id="PTHR34183:SF1">
    <property type="entry name" value="ENDOLYTIC PEPTIDOGLYCAN TRANSGLYCOSYLASE RLPA"/>
    <property type="match status" value="1"/>
</dbReference>
<evidence type="ECO:0000256" key="3">
    <source>
        <dbReference type="HAMAP-Rule" id="MF_02071"/>
    </source>
</evidence>
<dbReference type="Gene3D" id="2.40.40.10">
    <property type="entry name" value="RlpA-like domain"/>
    <property type="match status" value="1"/>
</dbReference>
<dbReference type="InterPro" id="IPR012997">
    <property type="entry name" value="RplA"/>
</dbReference>
<proteinExistence type="inferred from homology"/>
<dbReference type="PANTHER" id="PTHR34183">
    <property type="entry name" value="ENDOLYTIC PEPTIDOGLYCAN TRANSGLYCOSYLASE RLPA"/>
    <property type="match status" value="1"/>
</dbReference>
<dbReference type="InterPro" id="IPR034718">
    <property type="entry name" value="RlpA"/>
</dbReference>
<feature type="domain" description="RlpA-like protein double-psi beta-barrel" evidence="6">
    <location>
        <begin position="71"/>
        <end position="160"/>
    </location>
</feature>
<dbReference type="EC" id="4.2.2.-" evidence="3"/>
<organism evidence="7 8">
    <name type="scientific">Flaviflagellibacter deserti</name>
    <dbReference type="NCBI Taxonomy" id="2267266"/>
    <lineage>
        <taxon>Bacteria</taxon>
        <taxon>Pseudomonadati</taxon>
        <taxon>Pseudomonadota</taxon>
        <taxon>Alphaproteobacteria</taxon>
        <taxon>Hyphomicrobiales</taxon>
        <taxon>Flaviflagellibacter</taxon>
    </lineage>
</organism>
<dbReference type="EMBL" id="JBHSJF010000006">
    <property type="protein sequence ID" value="MFC5068492.1"/>
    <property type="molecule type" value="Genomic_DNA"/>
</dbReference>
<keyword evidence="1 3" id="KW-0456">Lyase</keyword>
<keyword evidence="2 3" id="KW-0961">Cell wall biogenesis/degradation</keyword>
<protein>
    <recommendedName>
        <fullName evidence="3">Endolytic peptidoglycan transglycosylase RlpA</fullName>
        <ecNumber evidence="3">4.2.2.-</ecNumber>
    </recommendedName>
</protein>
<reference evidence="8" key="1">
    <citation type="journal article" date="2019" name="Int. J. Syst. Evol. Microbiol.">
        <title>The Global Catalogue of Microorganisms (GCM) 10K type strain sequencing project: providing services to taxonomists for standard genome sequencing and annotation.</title>
        <authorList>
            <consortium name="The Broad Institute Genomics Platform"/>
            <consortium name="The Broad Institute Genome Sequencing Center for Infectious Disease"/>
            <person name="Wu L."/>
            <person name="Ma J."/>
        </authorList>
    </citation>
    <scope>NUCLEOTIDE SEQUENCE [LARGE SCALE GENOMIC DNA]</scope>
    <source>
        <strain evidence="8">CGMCC 1.16444</strain>
    </source>
</reference>
<dbReference type="NCBIfam" id="TIGR00413">
    <property type="entry name" value="rlpA"/>
    <property type="match status" value="1"/>
</dbReference>
<comment type="function">
    <text evidence="3">Lytic transglycosylase with a strong preference for naked glycan strands that lack stem peptides.</text>
</comment>
<evidence type="ECO:0000256" key="1">
    <source>
        <dbReference type="ARBA" id="ARBA00023239"/>
    </source>
</evidence>
<dbReference type="HAMAP" id="MF_02071">
    <property type="entry name" value="RlpA"/>
    <property type="match status" value="1"/>
</dbReference>
<evidence type="ECO:0000313" key="8">
    <source>
        <dbReference type="Proteomes" id="UP001595796"/>
    </source>
</evidence>
<evidence type="ECO:0000313" key="7">
    <source>
        <dbReference type="EMBL" id="MFC5068492.1"/>
    </source>
</evidence>
<dbReference type="Pfam" id="PF03330">
    <property type="entry name" value="DPBB_1"/>
    <property type="match status" value="1"/>
</dbReference>
<keyword evidence="8" id="KW-1185">Reference proteome</keyword>
<dbReference type="Proteomes" id="UP001595796">
    <property type="component" value="Unassembled WGS sequence"/>
</dbReference>
<feature type="region of interest" description="Disordered" evidence="5">
    <location>
        <begin position="224"/>
        <end position="256"/>
    </location>
</feature>
<dbReference type="InterPro" id="IPR009009">
    <property type="entry name" value="RlpA-like_DPBB"/>
</dbReference>
<evidence type="ECO:0000259" key="6">
    <source>
        <dbReference type="Pfam" id="PF03330"/>
    </source>
</evidence>
<evidence type="ECO:0000256" key="4">
    <source>
        <dbReference type="RuleBase" id="RU003495"/>
    </source>
</evidence>
<evidence type="ECO:0000256" key="5">
    <source>
        <dbReference type="SAM" id="MobiDB-lite"/>
    </source>
</evidence>